<dbReference type="AlphaFoldDB" id="A0A2B7Z1X1"/>
<dbReference type="OrthoDB" id="3162439at2759"/>
<gene>
    <name evidence="2" type="ORF">AJ80_00190</name>
</gene>
<dbReference type="STRING" id="1447883.A0A2B7Z1X1"/>
<feature type="domain" description="T6SS Phospholipase effector Tle1-like catalytic" evidence="1">
    <location>
        <begin position="11"/>
        <end position="287"/>
    </location>
</feature>
<keyword evidence="3" id="KW-1185">Reference proteome</keyword>
<comment type="caution">
    <text evidence="2">The sequence shown here is derived from an EMBL/GenBank/DDBJ whole genome shotgun (WGS) entry which is preliminary data.</text>
</comment>
<accession>A0A2B7Z1X1</accession>
<sequence length="445" mass="51277">MVTTQQERNPRRLVLCFDGTGNVFTGDESDTNVVKIYDMLDRFRDDQFHYYQPGIGTFHAGAKSLSPWGRFKERFWLAMDQALGTSFEYHVSEGYKFLMRYYAPGDAIYIFGFSRGAYTARFLADMISEVGLLSQGNEDMIRFAFSSFGKVQNSRGKETKSAKNIEDARYLAKFRKTFCRPNVSVYFLGLFDCVNSVSQFEIPFRIGSYRYIAMAPAKHIRHAVSIHERRLKFKPALCMFDKERSAGSEVKEVWFAGNHCDIGGGFKYEGKSRHLLSDVPLAWMIDEILALDDQPCGKLAFDKTTLEQSPHLKAGREWAMRALIEEDEESEEGEEEMSDRQMKLHDHLTFNRGASWVSTSMWWILEVLPLFTRLELEHGEWIPRYWPPNFGAMRDIPLDAHIHISVFYLKSAGVICEMPELGGDDSPILKDPFKPMRLLLREQTS</sequence>
<evidence type="ECO:0000313" key="3">
    <source>
        <dbReference type="Proteomes" id="UP000224634"/>
    </source>
</evidence>
<organism evidence="2 3">
    <name type="scientific">Polytolypa hystricis (strain UAMH7299)</name>
    <dbReference type="NCBI Taxonomy" id="1447883"/>
    <lineage>
        <taxon>Eukaryota</taxon>
        <taxon>Fungi</taxon>
        <taxon>Dikarya</taxon>
        <taxon>Ascomycota</taxon>
        <taxon>Pezizomycotina</taxon>
        <taxon>Eurotiomycetes</taxon>
        <taxon>Eurotiomycetidae</taxon>
        <taxon>Onygenales</taxon>
        <taxon>Onygenales incertae sedis</taxon>
        <taxon>Polytolypa</taxon>
    </lineage>
</organism>
<dbReference type="InterPro" id="IPR018712">
    <property type="entry name" value="Tle1-like_cat"/>
</dbReference>
<name>A0A2B7Z1X1_POLH7</name>
<protein>
    <recommendedName>
        <fullName evidence="1">T6SS Phospholipase effector Tle1-like catalytic domain-containing protein</fullName>
    </recommendedName>
</protein>
<proteinExistence type="predicted"/>
<dbReference type="EMBL" id="PDNA01000002">
    <property type="protein sequence ID" value="PGH27936.1"/>
    <property type="molecule type" value="Genomic_DNA"/>
</dbReference>
<dbReference type="Proteomes" id="UP000224634">
    <property type="component" value="Unassembled WGS sequence"/>
</dbReference>
<reference evidence="2 3" key="1">
    <citation type="submission" date="2017-10" db="EMBL/GenBank/DDBJ databases">
        <title>Comparative genomics in systemic dimorphic fungi from Ajellomycetaceae.</title>
        <authorList>
            <person name="Munoz J.F."/>
            <person name="Mcewen J.G."/>
            <person name="Clay O.K."/>
            <person name="Cuomo C.A."/>
        </authorList>
    </citation>
    <scope>NUCLEOTIDE SEQUENCE [LARGE SCALE GENOMIC DNA]</scope>
    <source>
        <strain evidence="2 3">UAMH7299</strain>
    </source>
</reference>
<dbReference type="Pfam" id="PF09994">
    <property type="entry name" value="T6SS_Tle1-like_cat"/>
    <property type="match status" value="1"/>
</dbReference>
<dbReference type="PANTHER" id="PTHR33840">
    <property type="match status" value="1"/>
</dbReference>
<dbReference type="PANTHER" id="PTHR33840:SF2">
    <property type="entry name" value="TLE1 PHOSPHOLIPASE DOMAIN-CONTAINING PROTEIN"/>
    <property type="match status" value="1"/>
</dbReference>
<evidence type="ECO:0000259" key="1">
    <source>
        <dbReference type="Pfam" id="PF09994"/>
    </source>
</evidence>
<evidence type="ECO:0000313" key="2">
    <source>
        <dbReference type="EMBL" id="PGH27936.1"/>
    </source>
</evidence>